<dbReference type="GO" id="GO:0004497">
    <property type="term" value="F:monooxygenase activity"/>
    <property type="evidence" value="ECO:0007669"/>
    <property type="project" value="UniProtKB-KW"/>
</dbReference>
<organism evidence="2 3">
    <name type="scientific">Rhodococcoides trifolii</name>
    <dbReference type="NCBI Taxonomy" id="908250"/>
    <lineage>
        <taxon>Bacteria</taxon>
        <taxon>Bacillati</taxon>
        <taxon>Actinomycetota</taxon>
        <taxon>Actinomycetes</taxon>
        <taxon>Mycobacteriales</taxon>
        <taxon>Nocardiaceae</taxon>
        <taxon>Rhodococcoides</taxon>
    </lineage>
</organism>
<name>A0A917CJR7_9NOCA</name>
<dbReference type="Gene3D" id="3.30.70.100">
    <property type="match status" value="1"/>
</dbReference>
<proteinExistence type="predicted"/>
<dbReference type="AlphaFoldDB" id="A0A917CJR7"/>
<keyword evidence="3" id="KW-1185">Reference proteome</keyword>
<reference evidence="2" key="2">
    <citation type="submission" date="2020-09" db="EMBL/GenBank/DDBJ databases">
        <authorList>
            <person name="Sun Q."/>
            <person name="Sedlacek I."/>
        </authorList>
    </citation>
    <scope>NUCLEOTIDE SEQUENCE</scope>
    <source>
        <strain evidence="2">CCM 7905</strain>
    </source>
</reference>
<feature type="domain" description="ABM" evidence="1">
    <location>
        <begin position="4"/>
        <end position="96"/>
    </location>
</feature>
<protein>
    <submittedName>
        <fullName evidence="2">Antibiotic biosynthesis monooxygenase</fullName>
    </submittedName>
</protein>
<dbReference type="InterPro" id="IPR050744">
    <property type="entry name" value="AI-2_Isomerase_LsrG"/>
</dbReference>
<accession>A0A917CJR7</accession>
<keyword evidence="2" id="KW-0503">Monooxygenase</keyword>
<dbReference type="InterPro" id="IPR007138">
    <property type="entry name" value="ABM_dom"/>
</dbReference>
<evidence type="ECO:0000313" key="2">
    <source>
        <dbReference type="EMBL" id="GGF91026.1"/>
    </source>
</evidence>
<dbReference type="RefSeq" id="WP_188542788.1">
    <property type="nucleotide sequence ID" value="NZ_BMCU01000001.1"/>
</dbReference>
<dbReference type="PANTHER" id="PTHR33336:SF3">
    <property type="entry name" value="ABM DOMAIN-CONTAINING PROTEIN"/>
    <property type="match status" value="1"/>
</dbReference>
<dbReference type="Pfam" id="PF03992">
    <property type="entry name" value="ABM"/>
    <property type="match status" value="1"/>
</dbReference>
<evidence type="ECO:0000259" key="1">
    <source>
        <dbReference type="PROSITE" id="PS51725"/>
    </source>
</evidence>
<comment type="caution">
    <text evidence="2">The sequence shown here is derived from an EMBL/GenBank/DDBJ whole genome shotgun (WGS) entry which is preliminary data.</text>
</comment>
<gene>
    <name evidence="2" type="ORF">GCM10007304_01220</name>
</gene>
<dbReference type="EMBL" id="BMCU01000001">
    <property type="protein sequence ID" value="GGF91026.1"/>
    <property type="molecule type" value="Genomic_DNA"/>
</dbReference>
<dbReference type="PANTHER" id="PTHR33336">
    <property type="entry name" value="QUINOL MONOOXYGENASE YGIN-RELATED"/>
    <property type="match status" value="1"/>
</dbReference>
<keyword evidence="2" id="KW-0560">Oxidoreductase</keyword>
<sequence length="96" mass="10131">MADLSVVATIPAKAGFEKEVGDALSKLAVASRDEPGCISYVLYESQATPGTFVTIESWKSKADLDVHMEAAAFQQAMAEAGQHLGEVAIHPLTLVV</sequence>
<dbReference type="Proteomes" id="UP000654257">
    <property type="component" value="Unassembled WGS sequence"/>
</dbReference>
<evidence type="ECO:0000313" key="3">
    <source>
        <dbReference type="Proteomes" id="UP000654257"/>
    </source>
</evidence>
<dbReference type="InterPro" id="IPR011008">
    <property type="entry name" value="Dimeric_a/b-barrel"/>
</dbReference>
<dbReference type="PROSITE" id="PS51725">
    <property type="entry name" value="ABM"/>
    <property type="match status" value="1"/>
</dbReference>
<reference evidence="2" key="1">
    <citation type="journal article" date="2014" name="Int. J. Syst. Evol. Microbiol.">
        <title>Complete genome sequence of Corynebacterium casei LMG S-19264T (=DSM 44701T), isolated from a smear-ripened cheese.</title>
        <authorList>
            <consortium name="US DOE Joint Genome Institute (JGI-PGF)"/>
            <person name="Walter F."/>
            <person name="Albersmeier A."/>
            <person name="Kalinowski J."/>
            <person name="Ruckert C."/>
        </authorList>
    </citation>
    <scope>NUCLEOTIDE SEQUENCE</scope>
    <source>
        <strain evidence="2">CCM 7905</strain>
    </source>
</reference>
<dbReference type="SUPFAM" id="SSF54909">
    <property type="entry name" value="Dimeric alpha+beta barrel"/>
    <property type="match status" value="1"/>
</dbReference>